<dbReference type="InterPro" id="IPR050126">
    <property type="entry name" value="Ap4A_hydrolase"/>
</dbReference>
<protein>
    <submittedName>
        <fullName evidence="2">Metallophosphoesterase family protein</fullName>
        <ecNumber evidence="2">3.1.-.-</ecNumber>
    </submittedName>
</protein>
<dbReference type="SUPFAM" id="SSF56300">
    <property type="entry name" value="Metallo-dependent phosphatases"/>
    <property type="match status" value="1"/>
</dbReference>
<proteinExistence type="predicted"/>
<keyword evidence="2" id="KW-0378">Hydrolase</keyword>
<dbReference type="Pfam" id="PF00149">
    <property type="entry name" value="Metallophos"/>
    <property type="match status" value="1"/>
</dbReference>
<dbReference type="InterPro" id="IPR029052">
    <property type="entry name" value="Metallo-depent_PP-like"/>
</dbReference>
<dbReference type="EMBL" id="JBHFNQ010000065">
    <property type="protein sequence ID" value="MFB2876936.1"/>
    <property type="molecule type" value="Genomic_DNA"/>
</dbReference>
<organism evidence="2 3">
    <name type="scientific">Floridaenema aerugineum BLCC-F46</name>
    <dbReference type="NCBI Taxonomy" id="3153654"/>
    <lineage>
        <taxon>Bacteria</taxon>
        <taxon>Bacillati</taxon>
        <taxon>Cyanobacteriota</taxon>
        <taxon>Cyanophyceae</taxon>
        <taxon>Oscillatoriophycideae</taxon>
        <taxon>Aerosakkonematales</taxon>
        <taxon>Aerosakkonemataceae</taxon>
        <taxon>Floridanema</taxon>
        <taxon>Floridanema aerugineum</taxon>
    </lineage>
</organism>
<evidence type="ECO:0000313" key="3">
    <source>
        <dbReference type="Proteomes" id="UP001576774"/>
    </source>
</evidence>
<dbReference type="Gene3D" id="3.60.21.10">
    <property type="match status" value="1"/>
</dbReference>
<dbReference type="CDD" id="cd00144">
    <property type="entry name" value="MPP_PPP_family"/>
    <property type="match status" value="1"/>
</dbReference>
<reference evidence="2 3" key="1">
    <citation type="submission" date="2024-09" db="EMBL/GenBank/DDBJ databases">
        <title>Floridaenema gen nov. (Aerosakkonemataceae, Aerosakkonematales ord. nov., Cyanobacteria) from benthic tropical and subtropical fresh waters, with the description of four new species.</title>
        <authorList>
            <person name="Moretto J.A."/>
            <person name="Berthold D.E."/>
            <person name="Lefler F.W."/>
            <person name="Huang I.-S."/>
            <person name="Laughinghouse H. IV."/>
        </authorList>
    </citation>
    <scope>NUCLEOTIDE SEQUENCE [LARGE SCALE GENOMIC DNA]</scope>
    <source>
        <strain evidence="2 3">BLCC-F46</strain>
    </source>
</reference>
<keyword evidence="3" id="KW-1185">Reference proteome</keyword>
<accession>A0ABV4X328</accession>
<dbReference type="InterPro" id="IPR004843">
    <property type="entry name" value="Calcineurin-like_PHP"/>
</dbReference>
<dbReference type="PANTHER" id="PTHR42850:SF4">
    <property type="entry name" value="ZINC-DEPENDENT ENDOPOLYPHOSPHATASE"/>
    <property type="match status" value="1"/>
</dbReference>
<comment type="caution">
    <text evidence="2">The sequence shown here is derived from an EMBL/GenBank/DDBJ whole genome shotgun (WGS) entry which is preliminary data.</text>
</comment>
<gene>
    <name evidence="2" type="ORF">ACE1CC_08570</name>
</gene>
<evidence type="ECO:0000313" key="2">
    <source>
        <dbReference type="EMBL" id="MFB2876936.1"/>
    </source>
</evidence>
<dbReference type="RefSeq" id="WP_413270052.1">
    <property type="nucleotide sequence ID" value="NZ_JBHFNQ010000065.1"/>
</dbReference>
<dbReference type="PANTHER" id="PTHR42850">
    <property type="entry name" value="METALLOPHOSPHOESTERASE"/>
    <property type="match status" value="1"/>
</dbReference>
<dbReference type="GO" id="GO:0016787">
    <property type="term" value="F:hydrolase activity"/>
    <property type="evidence" value="ECO:0007669"/>
    <property type="project" value="UniProtKB-KW"/>
</dbReference>
<dbReference type="Proteomes" id="UP001576774">
    <property type="component" value="Unassembled WGS sequence"/>
</dbReference>
<feature type="domain" description="Calcineurin-like phosphoesterase" evidence="1">
    <location>
        <begin position="1"/>
        <end position="133"/>
    </location>
</feature>
<sequence length="227" mass="25325">MRILAIGDIHGCAIALDHLLSVVQIQPEDQIITLGDYVDHGLDSKGAIERLITLYETGQLIALRGNHEQMMLNCRHDGKISGWLQMGGKATLSSYSTSEQLNLLNVPDSHWNFLANKCVNWYETDNHLFVHADADPNLPLAEQPEIILFWGLNDRPLPHFSGKTIVYGHQSLESGLPLNIGYAICIDTLAYETGWLTCLDVENGTVWQANQIGETRKFSIDQCLNAK</sequence>
<dbReference type="EC" id="3.1.-.-" evidence="2"/>
<evidence type="ECO:0000259" key="1">
    <source>
        <dbReference type="Pfam" id="PF00149"/>
    </source>
</evidence>
<name>A0ABV4X328_9CYAN</name>